<reference evidence="1 2" key="1">
    <citation type="submission" date="2018-06" db="EMBL/GenBank/DDBJ databases">
        <authorList>
            <consortium name="Pathogen Informatics"/>
            <person name="Doyle S."/>
        </authorList>
    </citation>
    <scope>NUCLEOTIDE SEQUENCE [LARGE SCALE GENOMIC DNA]</scope>
    <source>
        <strain evidence="1 2">NCTC9962</strain>
    </source>
</reference>
<accession>A0A377AKV1</accession>
<name>A0A377AKV1_ECOLX</name>
<sequence length="42" mass="4522">MILKLLHVAFQEMKAESKGASPLSAGDVTNDLSHVRKIIGCL</sequence>
<evidence type="ECO:0000313" key="1">
    <source>
        <dbReference type="EMBL" id="STL19538.1"/>
    </source>
</evidence>
<evidence type="ECO:0000313" key="2">
    <source>
        <dbReference type="Proteomes" id="UP000254052"/>
    </source>
</evidence>
<dbReference type="AlphaFoldDB" id="A0A377AKV1"/>
<protein>
    <submittedName>
        <fullName evidence="1">PTS system subunit IIABC</fullName>
    </submittedName>
</protein>
<dbReference type="EMBL" id="UGED01000004">
    <property type="protein sequence ID" value="STL19538.1"/>
    <property type="molecule type" value="Genomic_DNA"/>
</dbReference>
<dbReference type="Proteomes" id="UP000254052">
    <property type="component" value="Unassembled WGS sequence"/>
</dbReference>
<proteinExistence type="predicted"/>
<organism evidence="1 2">
    <name type="scientific">Escherichia coli</name>
    <dbReference type="NCBI Taxonomy" id="562"/>
    <lineage>
        <taxon>Bacteria</taxon>
        <taxon>Pseudomonadati</taxon>
        <taxon>Pseudomonadota</taxon>
        <taxon>Gammaproteobacteria</taxon>
        <taxon>Enterobacterales</taxon>
        <taxon>Enterobacteriaceae</taxon>
        <taxon>Escherichia</taxon>
    </lineage>
</organism>
<gene>
    <name evidence="1" type="primary">mtlA_3</name>
    <name evidence="1" type="ORF">NCTC9962_01131</name>
</gene>